<dbReference type="PANTHER" id="PTHR33495:SF2">
    <property type="entry name" value="ANTI-SIGMA FACTOR ANTAGONIST TM_1081-RELATED"/>
    <property type="match status" value="1"/>
</dbReference>
<proteinExistence type="inferred from homology"/>
<dbReference type="PANTHER" id="PTHR33495">
    <property type="entry name" value="ANTI-SIGMA FACTOR ANTAGONIST TM_1081-RELATED-RELATED"/>
    <property type="match status" value="1"/>
</dbReference>
<evidence type="ECO:0000313" key="5">
    <source>
        <dbReference type="Proteomes" id="UP001564626"/>
    </source>
</evidence>
<dbReference type="InterPro" id="IPR002645">
    <property type="entry name" value="STAS_dom"/>
</dbReference>
<gene>
    <name evidence="4" type="ORF">AB8O55_01335</name>
</gene>
<dbReference type="CDD" id="cd07043">
    <property type="entry name" value="STAS_anti-anti-sigma_factors"/>
    <property type="match status" value="1"/>
</dbReference>
<feature type="domain" description="STAS" evidence="3">
    <location>
        <begin position="19"/>
        <end position="121"/>
    </location>
</feature>
<dbReference type="SUPFAM" id="SSF52091">
    <property type="entry name" value="SpoIIaa-like"/>
    <property type="match status" value="1"/>
</dbReference>
<dbReference type="PROSITE" id="PS50801">
    <property type="entry name" value="STAS"/>
    <property type="match status" value="1"/>
</dbReference>
<evidence type="ECO:0000313" key="4">
    <source>
        <dbReference type="EMBL" id="MEY8038029.1"/>
    </source>
</evidence>
<reference evidence="4 5" key="1">
    <citation type="submission" date="2024-08" db="EMBL/GenBank/DDBJ databases">
        <title>Genome mining of Saccharopolyspora cebuensis PGLac3 from Nigerian medicinal plant.</title>
        <authorList>
            <person name="Ezeobiora C.E."/>
            <person name="Igbokwe N.H."/>
            <person name="Amin D.H."/>
            <person name="Mendie U.E."/>
        </authorList>
    </citation>
    <scope>NUCLEOTIDE SEQUENCE [LARGE SCALE GENOMIC DNA]</scope>
    <source>
        <strain evidence="4 5">PGLac3</strain>
    </source>
</reference>
<name>A0ABV4CA92_9PSEU</name>
<accession>A0ABV4CA92</accession>
<dbReference type="Pfam" id="PF01740">
    <property type="entry name" value="STAS"/>
    <property type="match status" value="1"/>
</dbReference>
<keyword evidence="5" id="KW-1185">Reference proteome</keyword>
<organism evidence="4 5">
    <name type="scientific">Saccharopolyspora cebuensis</name>
    <dbReference type="NCBI Taxonomy" id="418759"/>
    <lineage>
        <taxon>Bacteria</taxon>
        <taxon>Bacillati</taxon>
        <taxon>Actinomycetota</taxon>
        <taxon>Actinomycetes</taxon>
        <taxon>Pseudonocardiales</taxon>
        <taxon>Pseudonocardiaceae</taxon>
        <taxon>Saccharopolyspora</taxon>
    </lineage>
</organism>
<dbReference type="NCBIfam" id="TIGR00377">
    <property type="entry name" value="ant_ant_sig"/>
    <property type="match status" value="1"/>
</dbReference>
<evidence type="ECO:0000256" key="1">
    <source>
        <dbReference type="ARBA" id="ARBA00009013"/>
    </source>
</evidence>
<comment type="caution">
    <text evidence="4">The sequence shown here is derived from an EMBL/GenBank/DDBJ whole genome shotgun (WGS) entry which is preliminary data.</text>
</comment>
<evidence type="ECO:0000256" key="2">
    <source>
        <dbReference type="RuleBase" id="RU003749"/>
    </source>
</evidence>
<dbReference type="RefSeq" id="WP_345366332.1">
    <property type="nucleotide sequence ID" value="NZ_BAABII010000016.1"/>
</dbReference>
<dbReference type="EMBL" id="JBGEHV010000001">
    <property type="protein sequence ID" value="MEY8038029.1"/>
    <property type="molecule type" value="Genomic_DNA"/>
</dbReference>
<dbReference type="InterPro" id="IPR003658">
    <property type="entry name" value="Anti-sigma_ant"/>
</dbReference>
<protein>
    <recommendedName>
        <fullName evidence="2">Anti-sigma factor antagonist</fullName>
    </recommendedName>
</protein>
<sequence length="123" mass="13117">MPGRSRQGGLRMAVEWPEPGVVLVRLAGDVDLAAVPVVTELMRQRLTAASLRVVVVDLSGVAFCSSAGVELLLHAQRRSEMRGIELMVVTGDGPVRRVLELSGVAERFVCPDSAVEALARARG</sequence>
<evidence type="ECO:0000259" key="3">
    <source>
        <dbReference type="PROSITE" id="PS50801"/>
    </source>
</evidence>
<dbReference type="InterPro" id="IPR036513">
    <property type="entry name" value="STAS_dom_sf"/>
</dbReference>
<dbReference type="Proteomes" id="UP001564626">
    <property type="component" value="Unassembled WGS sequence"/>
</dbReference>
<dbReference type="Gene3D" id="3.30.750.24">
    <property type="entry name" value="STAS domain"/>
    <property type="match status" value="1"/>
</dbReference>
<comment type="similarity">
    <text evidence="1 2">Belongs to the anti-sigma-factor antagonist family.</text>
</comment>